<dbReference type="Pfam" id="PF11951">
    <property type="entry name" value="Fungal_trans_2"/>
    <property type="match status" value="2"/>
</dbReference>
<accession>A0A1E3JYU1</accession>
<feature type="region of interest" description="Disordered" evidence="3">
    <location>
        <begin position="98"/>
        <end position="144"/>
    </location>
</feature>
<dbReference type="CDD" id="cd00067">
    <property type="entry name" value="GAL4"/>
    <property type="match status" value="1"/>
</dbReference>
<sequence>MAPPTANQPPDTDTQGIADSAPAGKKTKTTRSRNGCLVCRSRRVKCDVGKPECARCIKYGAEVCDMFFGKGVRWGPSEERERVDVGCVYPEKKPFDSTKVAEKLRKRHRSDPPGSAGPSNSSISISPQDRTDEPTRPSINPINDHSSASINAFYRSSGSGNTPLAKVRALDPFELLMALCRDTRMGQFFSGPVDPPDFLKEAFPVADDLRCASFSFHHCFTYTLSIFVTHEDYNPFIDHVIPLLLFASGETPLSTGALRNAILATGAVHLASLEEKGSSPDTSGYTRDLGFKYRDEAVKLLRMAQHVPAELQSDSFIAATGTLTGADLLGAHPRWREPVRLSHLAVRSRGGMEVLLFGPRGTHRPTPLKVCLVEYMVLTDMFAALTTNQPWVVITETATWWEKLHSDDPSIPDTFEQCIGLHRGIVRLLSRTHSLISESSQFAHHIALSPAAPFSFPFLPTSRPDLRPRIFQLCADLDAWRVGVLPGIGDKRTHDGSLAMWHAVGIMVERGLLGRGREDEGVQRHAVEVMDICVGVGPKIEFMNWPFLIASSVFYRDLERDRARDVIKAFVYQCSYELDILGTVSEECWRRIDAGMDEEACKPECERCIKYGAECVYPERKTFDSQEVAEKLHKRHHSSPLAESFASAQSRPRSEIQLQLQPEPSPTPRSVPSSASHHSHPSHMAHQSHHGTPTNDAPLQKIRAMDPFDLLMALCRDTRMGQFFSGPVDPPEFLKEAFPVADDLRCFHHCFTYTLSTFVVHEDPNPWLDHVIPLLLFASGDTPLCTGALRLALLAVGAVHLASLEDKGSAPDTHGHTCRLGISYRNEAIRLLRMAQHVPVELRSDTFLAASMMVMGADLLGAQPRWREALRLAHASVRFRGGCDAILFGDRGPEPPLPLRVCLIEFLVLVDLLASMTTGDPCVVITESSDWWEKLQSQDSSGLDSVESSTGYHRSIVKLTVRANNILFEACLRSKYITPPSPSSTPTHRPELPQRIIKLCTDLEAWRRDVLPTITDKRTRDGSLALWVGVQIMVHRELLGRRREEEVVQKYAVEALDICADVGPKVEYMNWPLLIACTVLYAPSQRQRAREIIKSFIYQCAYELYVVEKVSEECWRRMDEGMDDEACMWREILIEIGSAVMLG</sequence>
<feature type="compositionally biased region" description="Low complexity" evidence="3">
    <location>
        <begin position="112"/>
        <end position="127"/>
    </location>
</feature>
<dbReference type="Gene3D" id="4.10.240.10">
    <property type="entry name" value="Zn(2)-C6 fungal-type DNA-binding domain"/>
    <property type="match status" value="1"/>
</dbReference>
<dbReference type="GO" id="GO:0008270">
    <property type="term" value="F:zinc ion binding"/>
    <property type="evidence" value="ECO:0007669"/>
    <property type="project" value="InterPro"/>
</dbReference>
<dbReference type="SMART" id="SM00066">
    <property type="entry name" value="GAL4"/>
    <property type="match status" value="1"/>
</dbReference>
<proteinExistence type="predicted"/>
<evidence type="ECO:0000256" key="3">
    <source>
        <dbReference type="SAM" id="MobiDB-lite"/>
    </source>
</evidence>
<dbReference type="InterPro" id="IPR021858">
    <property type="entry name" value="Fun_TF"/>
</dbReference>
<gene>
    <name evidence="5" type="ORF">I350_05071</name>
</gene>
<feature type="compositionally biased region" description="Basic residues" evidence="3">
    <location>
        <begin position="677"/>
        <end position="689"/>
    </location>
</feature>
<feature type="compositionally biased region" description="Polar residues" evidence="3">
    <location>
        <begin position="646"/>
        <end position="662"/>
    </location>
</feature>
<protein>
    <recommendedName>
        <fullName evidence="4">Zn(2)-C6 fungal-type domain-containing protein</fullName>
    </recommendedName>
</protein>
<evidence type="ECO:0000256" key="2">
    <source>
        <dbReference type="ARBA" id="ARBA00023242"/>
    </source>
</evidence>
<evidence type="ECO:0000313" key="6">
    <source>
        <dbReference type="Proteomes" id="UP000095149"/>
    </source>
</evidence>
<comment type="caution">
    <text evidence="5">The sequence shown here is derived from an EMBL/GenBank/DDBJ whole genome shotgun (WGS) entry which is preliminary data.</text>
</comment>
<dbReference type="PROSITE" id="PS50048">
    <property type="entry name" value="ZN2_CY6_FUNGAL_2"/>
    <property type="match status" value="1"/>
</dbReference>
<dbReference type="PANTHER" id="PTHR37534">
    <property type="entry name" value="TRANSCRIPTIONAL ACTIVATOR PROTEIN UGA3"/>
    <property type="match status" value="1"/>
</dbReference>
<dbReference type="Pfam" id="PF00172">
    <property type="entry name" value="Zn_clus"/>
    <property type="match status" value="1"/>
</dbReference>
<dbReference type="AlphaFoldDB" id="A0A1E3JYU1"/>
<evidence type="ECO:0000259" key="4">
    <source>
        <dbReference type="PROSITE" id="PS50048"/>
    </source>
</evidence>
<evidence type="ECO:0000313" key="5">
    <source>
        <dbReference type="EMBL" id="ODO06010.1"/>
    </source>
</evidence>
<dbReference type="SUPFAM" id="SSF57701">
    <property type="entry name" value="Zn2/Cys6 DNA-binding domain"/>
    <property type="match status" value="1"/>
</dbReference>
<feature type="compositionally biased region" description="Polar residues" evidence="3">
    <location>
        <begin position="8"/>
        <end position="17"/>
    </location>
</feature>
<dbReference type="InterPro" id="IPR001138">
    <property type="entry name" value="Zn2Cys6_DnaBD"/>
</dbReference>
<dbReference type="InterPro" id="IPR036864">
    <property type="entry name" value="Zn2-C6_fun-type_DNA-bd_sf"/>
</dbReference>
<dbReference type="EMBL" id="MEKH01000007">
    <property type="protein sequence ID" value="ODO06010.1"/>
    <property type="molecule type" value="Genomic_DNA"/>
</dbReference>
<name>A0A1E3JYU1_9TREE</name>
<keyword evidence="2" id="KW-0539">Nucleus</keyword>
<evidence type="ECO:0000256" key="1">
    <source>
        <dbReference type="ARBA" id="ARBA00004123"/>
    </source>
</evidence>
<dbReference type="Proteomes" id="UP000095149">
    <property type="component" value="Unassembled WGS sequence"/>
</dbReference>
<dbReference type="GO" id="GO:0005634">
    <property type="term" value="C:nucleus"/>
    <property type="evidence" value="ECO:0007669"/>
    <property type="project" value="UniProtKB-SubCell"/>
</dbReference>
<feature type="domain" description="Zn(2)-C6 fungal-type" evidence="4">
    <location>
        <begin position="35"/>
        <end position="66"/>
    </location>
</feature>
<reference evidence="5 6" key="1">
    <citation type="submission" date="2016-06" db="EMBL/GenBank/DDBJ databases">
        <title>Evolution of pathogenesis and genome organization in the Tremellales.</title>
        <authorList>
            <person name="Cuomo C."/>
            <person name="Litvintseva A."/>
            <person name="Heitman J."/>
            <person name="Chen Y."/>
            <person name="Sun S."/>
            <person name="Springer D."/>
            <person name="Dromer F."/>
            <person name="Young S."/>
            <person name="Zeng Q."/>
            <person name="Chapman S."/>
            <person name="Gujja S."/>
            <person name="Saif S."/>
            <person name="Birren B."/>
        </authorList>
    </citation>
    <scope>NUCLEOTIDE SEQUENCE [LARGE SCALE GENOMIC DNA]</scope>
    <source>
        <strain evidence="5 6">CBS 6273</strain>
    </source>
</reference>
<feature type="region of interest" description="Disordered" evidence="3">
    <location>
        <begin position="628"/>
        <end position="699"/>
    </location>
</feature>
<dbReference type="PROSITE" id="PS00463">
    <property type="entry name" value="ZN2_CY6_FUNGAL_1"/>
    <property type="match status" value="1"/>
</dbReference>
<feature type="region of interest" description="Disordered" evidence="3">
    <location>
        <begin position="1"/>
        <end position="33"/>
    </location>
</feature>
<dbReference type="PANTHER" id="PTHR37534:SF20">
    <property type="entry name" value="PRO1A C6 ZINK-FINGER PROTEIN"/>
    <property type="match status" value="1"/>
</dbReference>
<organism evidence="5 6">
    <name type="scientific">Cryptococcus amylolentus CBS 6273</name>
    <dbReference type="NCBI Taxonomy" id="1296118"/>
    <lineage>
        <taxon>Eukaryota</taxon>
        <taxon>Fungi</taxon>
        <taxon>Dikarya</taxon>
        <taxon>Basidiomycota</taxon>
        <taxon>Agaricomycotina</taxon>
        <taxon>Tremellomycetes</taxon>
        <taxon>Tremellales</taxon>
        <taxon>Cryptococcaceae</taxon>
        <taxon>Cryptococcus</taxon>
    </lineage>
</organism>
<dbReference type="GO" id="GO:0000981">
    <property type="term" value="F:DNA-binding transcription factor activity, RNA polymerase II-specific"/>
    <property type="evidence" value="ECO:0007669"/>
    <property type="project" value="InterPro"/>
</dbReference>
<comment type="subcellular location">
    <subcellularLocation>
        <location evidence="1">Nucleus</location>
    </subcellularLocation>
</comment>